<protein>
    <submittedName>
        <fullName evidence="1">Nucleotidyltransferase family protein</fullName>
    </submittedName>
</protein>
<proteinExistence type="predicted"/>
<gene>
    <name evidence="1" type="ORF">R0135_07645</name>
</gene>
<sequence length="365" mass="42227">MSPSPPILTKIILQPHFVQQLCIKEWEQLIHQARAASLLPRLAVVLKEHGLFETVPQVARRHLIGALNILERQQIAAANEVHYLRLAMSDAGLPLVLLKGMAYVAAEAPPGRARIFSDFDILVPKHCLGQVEQTMFDHGWRGDHHDAYDERYYREWMHELPPLMHRQRRSVLDIHHSITPETARIKTDSSALLERVVPSSRFSGVWTMQPADIILHCTVHLFNEGEFERGLRDLFDLQDLVEYYLQEPDDWQQLHNRALELGLQEPLAHGMKAIENQFSDYRTYAGPDARWQQATSARSRFVDNLLHRVLIPPHESCETPMTALARLLLFIRGHAMRMPLRLLIPHLFRKWRKSMNLLRDPDAPV</sequence>
<organism evidence="1 2">
    <name type="scientific">Congregibacter variabilis</name>
    <dbReference type="NCBI Taxonomy" id="3081200"/>
    <lineage>
        <taxon>Bacteria</taxon>
        <taxon>Pseudomonadati</taxon>
        <taxon>Pseudomonadota</taxon>
        <taxon>Gammaproteobacteria</taxon>
        <taxon>Cellvibrionales</taxon>
        <taxon>Halieaceae</taxon>
        <taxon>Congregibacter</taxon>
    </lineage>
</organism>
<keyword evidence="2" id="KW-1185">Reference proteome</keyword>
<dbReference type="RefSeq" id="WP_407349666.1">
    <property type="nucleotide sequence ID" value="NZ_CP136864.1"/>
</dbReference>
<name>A0ABZ0I8G1_9GAMM</name>
<dbReference type="EMBL" id="CP136864">
    <property type="protein sequence ID" value="WOJ95033.1"/>
    <property type="molecule type" value="Genomic_DNA"/>
</dbReference>
<evidence type="ECO:0000313" key="2">
    <source>
        <dbReference type="Proteomes" id="UP001626537"/>
    </source>
</evidence>
<dbReference type="InterPro" id="IPR039498">
    <property type="entry name" value="NTP_transf_5"/>
</dbReference>
<accession>A0ABZ0I8G1</accession>
<dbReference type="Proteomes" id="UP001626537">
    <property type="component" value="Chromosome"/>
</dbReference>
<reference evidence="1 2" key="1">
    <citation type="submission" date="2023-10" db="EMBL/GenBank/DDBJ databases">
        <title>Two novel species belonging to the OM43/NOR5 clade.</title>
        <authorList>
            <person name="Park M."/>
        </authorList>
    </citation>
    <scope>NUCLEOTIDE SEQUENCE [LARGE SCALE GENOMIC DNA]</scope>
    <source>
        <strain evidence="1 2">IMCC43200</strain>
    </source>
</reference>
<evidence type="ECO:0000313" key="1">
    <source>
        <dbReference type="EMBL" id="WOJ95033.1"/>
    </source>
</evidence>
<dbReference type="Pfam" id="PF14907">
    <property type="entry name" value="NTP_transf_5"/>
    <property type="match status" value="1"/>
</dbReference>